<protein>
    <submittedName>
        <fullName evidence="6">Nicotinate phosphoribosyltransferase</fullName>
    </submittedName>
</protein>
<dbReference type="NCBIfam" id="NF006415">
    <property type="entry name" value="PRK08662.1"/>
    <property type="match status" value="1"/>
</dbReference>
<evidence type="ECO:0000313" key="6">
    <source>
        <dbReference type="EMBL" id="SMB99110.1"/>
    </source>
</evidence>
<dbReference type="PANTHER" id="PTHR43202">
    <property type="entry name" value="NICOTINATE-NUCLEOTIDE PYROPHOSPHORYLASE"/>
    <property type="match status" value="1"/>
</dbReference>
<evidence type="ECO:0000256" key="3">
    <source>
        <dbReference type="SAM" id="MobiDB-lite"/>
    </source>
</evidence>
<dbReference type="Gene3D" id="3.90.1170.20">
    <property type="entry name" value="Quinolinate phosphoribosyl transferase, N-terminal domain"/>
    <property type="match status" value="1"/>
</dbReference>
<dbReference type="InterPro" id="IPR022412">
    <property type="entry name" value="Quinolinate_PRibosylTrfase_N"/>
</dbReference>
<dbReference type="Pfam" id="PF01729">
    <property type="entry name" value="QRPTase_C"/>
    <property type="match status" value="1"/>
</dbReference>
<dbReference type="AlphaFoldDB" id="A0A1W1W0U3"/>
<dbReference type="InterPro" id="IPR013785">
    <property type="entry name" value="Aldolase_TIM"/>
</dbReference>
<keyword evidence="6" id="KW-0328">Glycosyltransferase</keyword>
<dbReference type="STRING" id="698762.SAMN00808754_2752"/>
<sequence length="350" mass="37491">MKGLAKEELTSLEQVKLLKISPDRAFFSAQHEEIATGATTDIYFIRTYEILKDLGLLYTEVTAEIFPRREGILAGVAEVLNLLQGKKVEIWSLPEGSSFAAKEVVMRIKGPYGEFGLFETAILGMLASSSGWATAAKEIKEAAGDKPFICFGARHVHPAVAPVMERAALIGGASGASCILAAKMAGMEPQGTVPHALFLIIGDTVEGAKAYHRLMPPGAKRTILVDTFKDEAEEALRVAEALGPALEAIRLDTPSERGGVTPDLVREVRARLDGAGFHHVRIFVSGGLTPEKVRQLAEAGADAFGVGSYISGAPPIDMTMDLKEVAGRPVAKRGRLPGPLPNPRLERLYP</sequence>
<feature type="region of interest" description="Disordered" evidence="3">
    <location>
        <begin position="330"/>
        <end position="350"/>
    </location>
</feature>
<keyword evidence="1 6" id="KW-0808">Transferase</keyword>
<dbReference type="Proteomes" id="UP000192569">
    <property type="component" value="Chromosome I"/>
</dbReference>
<reference evidence="6 7" key="1">
    <citation type="submission" date="2017-04" db="EMBL/GenBank/DDBJ databases">
        <authorList>
            <person name="Afonso C.L."/>
            <person name="Miller P.J."/>
            <person name="Scott M.A."/>
            <person name="Spackman E."/>
            <person name="Goraichik I."/>
            <person name="Dimitrov K.M."/>
            <person name="Suarez D.L."/>
            <person name="Swayne D.E."/>
        </authorList>
    </citation>
    <scope>NUCLEOTIDE SEQUENCE [LARGE SCALE GENOMIC DNA]</scope>
    <source>
        <strain evidence="6 7">ToBE</strain>
    </source>
</reference>
<dbReference type="UniPathway" id="UPA00253">
    <property type="reaction ID" value="UER00457"/>
</dbReference>
<evidence type="ECO:0000313" key="7">
    <source>
        <dbReference type="Proteomes" id="UP000192569"/>
    </source>
</evidence>
<gene>
    <name evidence="6" type="ORF">SAMN00808754_2752</name>
</gene>
<evidence type="ECO:0000256" key="2">
    <source>
        <dbReference type="ARBA" id="ARBA00047445"/>
    </source>
</evidence>
<dbReference type="InterPro" id="IPR053190">
    <property type="entry name" value="NAPRTase-like"/>
</dbReference>
<evidence type="ECO:0000259" key="4">
    <source>
        <dbReference type="Pfam" id="PF01729"/>
    </source>
</evidence>
<evidence type="ECO:0000259" key="5">
    <source>
        <dbReference type="Pfam" id="PF02749"/>
    </source>
</evidence>
<dbReference type="InterPro" id="IPR002638">
    <property type="entry name" value="Quinolinate_PRibosylTrfase_C"/>
</dbReference>
<dbReference type="GO" id="GO:0009435">
    <property type="term" value="P:NAD+ biosynthetic process"/>
    <property type="evidence" value="ECO:0007669"/>
    <property type="project" value="UniProtKB-UniPathway"/>
</dbReference>
<dbReference type="GO" id="GO:0004516">
    <property type="term" value="F:nicotinate phosphoribosyltransferase activity"/>
    <property type="evidence" value="ECO:0007669"/>
    <property type="project" value="UniProtKB-EC"/>
</dbReference>
<dbReference type="Gene3D" id="3.20.20.70">
    <property type="entry name" value="Aldolase class I"/>
    <property type="match status" value="1"/>
</dbReference>
<dbReference type="InterPro" id="IPR035809">
    <property type="entry name" value="NAPRTase_arc-type"/>
</dbReference>
<dbReference type="InterPro" id="IPR036068">
    <property type="entry name" value="Nicotinate_pribotase-like_C"/>
</dbReference>
<dbReference type="Pfam" id="PF02749">
    <property type="entry name" value="QRPTase_N"/>
    <property type="match status" value="1"/>
</dbReference>
<dbReference type="SUPFAM" id="SSF51690">
    <property type="entry name" value="Nicotinate/Quinolinate PRTase C-terminal domain-like"/>
    <property type="match status" value="1"/>
</dbReference>
<comment type="catalytic activity">
    <reaction evidence="2">
        <text>nicotinate beta-D-ribonucleotide + CO2 + diphosphate = quinolinate + 5-phospho-alpha-D-ribose 1-diphosphate + 2 H(+)</text>
        <dbReference type="Rhea" id="RHEA:12733"/>
        <dbReference type="ChEBI" id="CHEBI:15378"/>
        <dbReference type="ChEBI" id="CHEBI:16526"/>
        <dbReference type="ChEBI" id="CHEBI:29959"/>
        <dbReference type="ChEBI" id="CHEBI:33019"/>
        <dbReference type="ChEBI" id="CHEBI:57502"/>
        <dbReference type="ChEBI" id="CHEBI:58017"/>
        <dbReference type="EC" id="2.4.2.19"/>
    </reaction>
</comment>
<organism evidence="6 7">
    <name type="scientific">Thermanaeromonas toyohensis ToBE</name>
    <dbReference type="NCBI Taxonomy" id="698762"/>
    <lineage>
        <taxon>Bacteria</taxon>
        <taxon>Bacillati</taxon>
        <taxon>Bacillota</taxon>
        <taxon>Clostridia</taxon>
        <taxon>Neomoorellales</taxon>
        <taxon>Neomoorellaceae</taxon>
        <taxon>Thermanaeromonas</taxon>
    </lineage>
</organism>
<dbReference type="SUPFAM" id="SSF54675">
    <property type="entry name" value="Nicotinate/Quinolinate PRTase N-terminal domain-like"/>
    <property type="match status" value="1"/>
</dbReference>
<dbReference type="CDD" id="cd01571">
    <property type="entry name" value="NAPRTase_B"/>
    <property type="match status" value="1"/>
</dbReference>
<proteinExistence type="predicted"/>
<name>A0A1W1W0U3_9FIRM</name>
<dbReference type="InterPro" id="IPR037128">
    <property type="entry name" value="Quinolinate_PRibosylTase_N_sf"/>
</dbReference>
<accession>A0A1W1W0U3</accession>
<feature type="domain" description="Quinolinate phosphoribosyl transferase N-terminal" evidence="5">
    <location>
        <begin position="41"/>
        <end position="130"/>
    </location>
</feature>
<feature type="domain" description="Quinolinate phosphoribosyl transferase C-terminal" evidence="4">
    <location>
        <begin position="133"/>
        <end position="321"/>
    </location>
</feature>
<keyword evidence="7" id="KW-1185">Reference proteome</keyword>
<evidence type="ECO:0000256" key="1">
    <source>
        <dbReference type="ARBA" id="ARBA00022679"/>
    </source>
</evidence>
<dbReference type="GO" id="GO:0004514">
    <property type="term" value="F:nicotinate-nucleotide diphosphorylase (carboxylating) activity"/>
    <property type="evidence" value="ECO:0007669"/>
    <property type="project" value="UniProtKB-EC"/>
</dbReference>
<dbReference type="PANTHER" id="PTHR43202:SF1">
    <property type="entry name" value="NICOTINATE PHOSPHORIBOSYLTRANSFERASE"/>
    <property type="match status" value="1"/>
</dbReference>
<dbReference type="EMBL" id="LT838272">
    <property type="protein sequence ID" value="SMB99110.1"/>
    <property type="molecule type" value="Genomic_DNA"/>
</dbReference>